<dbReference type="Proteomes" id="UP000673691">
    <property type="component" value="Unassembled WGS sequence"/>
</dbReference>
<dbReference type="AlphaFoldDB" id="A0A8H7ZV26"/>
<protein>
    <submittedName>
        <fullName evidence="2">Uncharacterized protein</fullName>
    </submittedName>
</protein>
<comment type="caution">
    <text evidence="2">The sequence shown here is derived from an EMBL/GenBank/DDBJ whole genome shotgun (WGS) entry which is preliminary data.</text>
</comment>
<feature type="region of interest" description="Disordered" evidence="1">
    <location>
        <begin position="84"/>
        <end position="108"/>
    </location>
</feature>
<sequence length="108" mass="12179">MRKRKKNALVMLPSSVSTNYPEHSCLNIVTAKEKRRLGESVPSSSAPFKIQRKKGDPYLRLNVFSLQIGIIAAISTQPIKNSIKLGQSNWKPNMGLRTSRRSPCRSRQ</sequence>
<accession>A0A8H7ZV26</accession>
<proteinExistence type="predicted"/>
<gene>
    <name evidence="2" type="ORF">BJ554DRAFT_8008</name>
</gene>
<evidence type="ECO:0000313" key="2">
    <source>
        <dbReference type="EMBL" id="KAG5460004.1"/>
    </source>
</evidence>
<evidence type="ECO:0000256" key="1">
    <source>
        <dbReference type="SAM" id="MobiDB-lite"/>
    </source>
</evidence>
<reference evidence="2 3" key="1">
    <citation type="journal article" name="Sci. Rep.">
        <title>Genome-scale phylogenetic analyses confirm Olpidium as the closest living zoosporic fungus to the non-flagellated, terrestrial fungi.</title>
        <authorList>
            <person name="Chang Y."/>
            <person name="Rochon D."/>
            <person name="Sekimoto S."/>
            <person name="Wang Y."/>
            <person name="Chovatia M."/>
            <person name="Sandor L."/>
            <person name="Salamov A."/>
            <person name="Grigoriev I.V."/>
            <person name="Stajich J.E."/>
            <person name="Spatafora J.W."/>
        </authorList>
    </citation>
    <scope>NUCLEOTIDE SEQUENCE [LARGE SCALE GENOMIC DNA]</scope>
    <source>
        <strain evidence="2">S191</strain>
    </source>
</reference>
<keyword evidence="3" id="KW-1185">Reference proteome</keyword>
<feature type="compositionally biased region" description="Basic residues" evidence="1">
    <location>
        <begin position="98"/>
        <end position="108"/>
    </location>
</feature>
<evidence type="ECO:0000313" key="3">
    <source>
        <dbReference type="Proteomes" id="UP000673691"/>
    </source>
</evidence>
<name>A0A8H7ZV26_9FUNG</name>
<organism evidence="2 3">
    <name type="scientific">Olpidium bornovanus</name>
    <dbReference type="NCBI Taxonomy" id="278681"/>
    <lineage>
        <taxon>Eukaryota</taxon>
        <taxon>Fungi</taxon>
        <taxon>Fungi incertae sedis</taxon>
        <taxon>Olpidiomycota</taxon>
        <taxon>Olpidiomycotina</taxon>
        <taxon>Olpidiomycetes</taxon>
        <taxon>Olpidiales</taxon>
        <taxon>Olpidiaceae</taxon>
        <taxon>Olpidium</taxon>
    </lineage>
</organism>
<dbReference type="EMBL" id="JAEFCI010005938">
    <property type="protein sequence ID" value="KAG5460004.1"/>
    <property type="molecule type" value="Genomic_DNA"/>
</dbReference>